<protein>
    <submittedName>
        <fullName evidence="10">CD99 molecule (Xg blood group)</fullName>
    </submittedName>
</protein>
<feature type="compositionally biased region" description="Low complexity" evidence="7">
    <location>
        <begin position="111"/>
        <end position="128"/>
    </location>
</feature>
<reference evidence="10" key="1">
    <citation type="submission" date="2025-08" db="UniProtKB">
        <authorList>
            <consortium name="Ensembl"/>
        </authorList>
    </citation>
    <scope>IDENTIFICATION</scope>
</reference>
<evidence type="ECO:0000256" key="8">
    <source>
        <dbReference type="SAM" id="Phobius"/>
    </source>
</evidence>
<dbReference type="PANTHER" id="PTHR15076">
    <property type="entry name" value="CD99/MIC2 PROTEIN RELATED"/>
    <property type="match status" value="1"/>
</dbReference>
<dbReference type="GeneTree" id="ENSGT00940000154344"/>
<dbReference type="GO" id="GO:0034109">
    <property type="term" value="P:homotypic cell-cell adhesion"/>
    <property type="evidence" value="ECO:0007669"/>
    <property type="project" value="TreeGrafter"/>
</dbReference>
<feature type="chain" id="PRO_5034739305" evidence="9">
    <location>
        <begin position="21"/>
        <end position="189"/>
    </location>
</feature>
<feature type="region of interest" description="Disordered" evidence="7">
    <location>
        <begin position="170"/>
        <end position="189"/>
    </location>
</feature>
<evidence type="ECO:0000256" key="6">
    <source>
        <dbReference type="ARBA" id="ARBA00023136"/>
    </source>
</evidence>
<dbReference type="GO" id="GO:0072683">
    <property type="term" value="P:T cell extravasation"/>
    <property type="evidence" value="ECO:0007669"/>
    <property type="project" value="TreeGrafter"/>
</dbReference>
<evidence type="ECO:0000256" key="7">
    <source>
        <dbReference type="SAM" id="MobiDB-lite"/>
    </source>
</evidence>
<sequence length="189" mass="18952">MAKVILFLSLALVLTNHCRGQDFDLGDALGSDPATKPAPTPKKPAPKDDDDFNLGDAVDPNNPQPPPQPPPKPKPESPGNTGDISDADLIDGLPAGGQGGSGGGGGGGGRASNPSAGGSGSTENSEGSQGMLAGIVSSVVVAIVGAVSSFIAYQKKKLCFKGSDQENVNMESQQGAHAGQPAQRTLLQK</sequence>
<dbReference type="AlphaFoldDB" id="A0A8D0ECD7"/>
<dbReference type="PANTHER" id="PTHR15076:SF15">
    <property type="entry name" value="CD99 ANTIGEN"/>
    <property type="match status" value="1"/>
</dbReference>
<evidence type="ECO:0000256" key="1">
    <source>
        <dbReference type="ARBA" id="ARBA00004479"/>
    </source>
</evidence>
<name>A0A8D0ECD7_SALMN</name>
<comment type="subcellular location">
    <subcellularLocation>
        <location evidence="1">Membrane</location>
        <topology evidence="1">Single-pass type I membrane protein</topology>
    </subcellularLocation>
</comment>
<evidence type="ECO:0000256" key="4">
    <source>
        <dbReference type="ARBA" id="ARBA00022729"/>
    </source>
</evidence>
<keyword evidence="4 9" id="KW-0732">Signal</keyword>
<keyword evidence="6 8" id="KW-0472">Membrane</keyword>
<evidence type="ECO:0000256" key="9">
    <source>
        <dbReference type="SAM" id="SignalP"/>
    </source>
</evidence>
<keyword evidence="11" id="KW-1185">Reference proteome</keyword>
<dbReference type="GO" id="GO:2000391">
    <property type="term" value="P:positive regulation of neutrophil extravasation"/>
    <property type="evidence" value="ECO:0007669"/>
    <property type="project" value="TreeGrafter"/>
</dbReference>
<accession>A0A8D0ECD7</accession>
<feature type="region of interest" description="Disordered" evidence="7">
    <location>
        <begin position="25"/>
        <end position="128"/>
    </location>
</feature>
<evidence type="ECO:0000256" key="5">
    <source>
        <dbReference type="ARBA" id="ARBA00022989"/>
    </source>
</evidence>
<proteinExistence type="inferred from homology"/>
<feature type="compositionally biased region" description="Pro residues" evidence="7">
    <location>
        <begin position="62"/>
        <end position="72"/>
    </location>
</feature>
<feature type="transmembrane region" description="Helical" evidence="8">
    <location>
        <begin position="131"/>
        <end position="153"/>
    </location>
</feature>
<dbReference type="OMA" id="QNHRNTN"/>
<evidence type="ECO:0000256" key="3">
    <source>
        <dbReference type="ARBA" id="ARBA00022692"/>
    </source>
</evidence>
<evidence type="ECO:0000256" key="2">
    <source>
        <dbReference type="ARBA" id="ARBA00008763"/>
    </source>
</evidence>
<keyword evidence="3 8" id="KW-0812">Transmembrane</keyword>
<evidence type="ECO:0000313" key="10">
    <source>
        <dbReference type="Ensembl" id="ENSSMRP00000029209.1"/>
    </source>
</evidence>
<dbReference type="Proteomes" id="UP000694421">
    <property type="component" value="Unplaced"/>
</dbReference>
<organism evidence="10 11">
    <name type="scientific">Salvator merianae</name>
    <name type="common">Argentine black and white tegu</name>
    <name type="synonym">Tupinambis merianae</name>
    <dbReference type="NCBI Taxonomy" id="96440"/>
    <lineage>
        <taxon>Eukaryota</taxon>
        <taxon>Metazoa</taxon>
        <taxon>Chordata</taxon>
        <taxon>Craniata</taxon>
        <taxon>Vertebrata</taxon>
        <taxon>Euteleostomi</taxon>
        <taxon>Lepidosauria</taxon>
        <taxon>Squamata</taxon>
        <taxon>Bifurcata</taxon>
        <taxon>Unidentata</taxon>
        <taxon>Episquamata</taxon>
        <taxon>Laterata</taxon>
        <taxon>Teiioidea</taxon>
        <taxon>Teiidae</taxon>
        <taxon>Salvator</taxon>
    </lineage>
</organism>
<feature type="compositionally biased region" description="Gly residues" evidence="7">
    <location>
        <begin position="94"/>
        <end position="110"/>
    </location>
</feature>
<reference evidence="10" key="2">
    <citation type="submission" date="2025-09" db="UniProtKB">
        <authorList>
            <consortium name="Ensembl"/>
        </authorList>
    </citation>
    <scope>IDENTIFICATION</scope>
</reference>
<dbReference type="InterPro" id="IPR022078">
    <property type="entry name" value="CD99L2"/>
</dbReference>
<evidence type="ECO:0000313" key="11">
    <source>
        <dbReference type="Proteomes" id="UP000694421"/>
    </source>
</evidence>
<feature type="signal peptide" evidence="9">
    <location>
        <begin position="1"/>
        <end position="20"/>
    </location>
</feature>
<dbReference type="GO" id="GO:0005886">
    <property type="term" value="C:plasma membrane"/>
    <property type="evidence" value="ECO:0007669"/>
    <property type="project" value="TreeGrafter"/>
</dbReference>
<comment type="similarity">
    <text evidence="2">Belongs to the CD99 family.</text>
</comment>
<dbReference type="Ensembl" id="ENSSMRT00000034085.1">
    <property type="protein sequence ID" value="ENSSMRP00000029209.1"/>
    <property type="gene ID" value="ENSSMRG00000022463.1"/>
</dbReference>
<dbReference type="Pfam" id="PF12301">
    <property type="entry name" value="CD99L2"/>
    <property type="match status" value="1"/>
</dbReference>
<keyword evidence="5 8" id="KW-1133">Transmembrane helix</keyword>